<keyword evidence="2" id="KW-1185">Reference proteome</keyword>
<protein>
    <submittedName>
        <fullName evidence="1">Unnamed protein product</fullName>
    </submittedName>
</protein>
<proteinExistence type="predicted"/>
<evidence type="ECO:0000313" key="2">
    <source>
        <dbReference type="Proteomes" id="UP001165064"/>
    </source>
</evidence>
<dbReference type="EMBL" id="BSXS01003452">
    <property type="protein sequence ID" value="GME81311.1"/>
    <property type="molecule type" value="Genomic_DNA"/>
</dbReference>
<reference evidence="1" key="1">
    <citation type="submission" date="2023-04" db="EMBL/GenBank/DDBJ databases">
        <title>Ambrosiozyma monospora NBRC 10751.</title>
        <authorList>
            <person name="Ichikawa N."/>
            <person name="Sato H."/>
            <person name="Tonouchi N."/>
        </authorList>
    </citation>
    <scope>NUCLEOTIDE SEQUENCE</scope>
    <source>
        <strain evidence="1">NBRC 10751</strain>
    </source>
</reference>
<gene>
    <name evidence="1" type="ORF">Amon02_000486500</name>
</gene>
<name>A0ACB5T4E1_AMBMO</name>
<comment type="caution">
    <text evidence="1">The sequence shown here is derived from an EMBL/GenBank/DDBJ whole genome shotgun (WGS) entry which is preliminary data.</text>
</comment>
<accession>A0ACB5T4E1</accession>
<organism evidence="1 2">
    <name type="scientific">Ambrosiozyma monospora</name>
    <name type="common">Yeast</name>
    <name type="synonym">Endomycopsis monosporus</name>
    <dbReference type="NCBI Taxonomy" id="43982"/>
    <lineage>
        <taxon>Eukaryota</taxon>
        <taxon>Fungi</taxon>
        <taxon>Dikarya</taxon>
        <taxon>Ascomycota</taxon>
        <taxon>Saccharomycotina</taxon>
        <taxon>Pichiomycetes</taxon>
        <taxon>Pichiales</taxon>
        <taxon>Pichiaceae</taxon>
        <taxon>Ambrosiozyma</taxon>
    </lineage>
</organism>
<dbReference type="Proteomes" id="UP001165064">
    <property type="component" value="Unassembled WGS sequence"/>
</dbReference>
<sequence length="1070" mass="117562">MAGKVTEMNRTTAIDQFVEFPAPIEVNVNQTKIPDSFKGIKGKLGSAKPADLTEHIKMSEKNYVDVLYAYAKDDFLMYIYICERVSVATLEREVLAQPHISKEQTVALMKRLNAEVGLETSKELISLADPCSFLRMEHPCRSIKCEHIQCFDASSFLTLQKQATTWLCPVCSKKLKMKHLAIDDYFNEIISATAENIQTVQLDQDGNWSPVDEEELAREHHTNNKKHDTPADVKEEDNNFIPPEGEPEVISLLSDGDDDEDEDESIVLPTRRRPHTNFNTSSSLPSTQQSPANSPSPVHPPQQQSSRTSSLPTPPQPTSTNEPEIIDLSDFEEEEQQAEAAAVAAAQAANSVPTPTSSDVSRPSTSNNSRVNETNDEDDDLPLTLRARNSASDSIRAPAVTQNRVPNATIPSVRTASQVEDLQSLNRQKARKVTSSMNGISSSSPITTASSSISGSPHTTASVLVPLTQNPPPRRAGSTSDSPPPLLAQRSHPSHQDLNSRLSSSLSELTGQSAVQKSVSTSPFNAGDTERSLHEDFVSFIKLGRLYHDSAVQGVKEFAYLNERLKLYQSVPSIAQDQDAIALLEMLDKKHKYANSNISAFFEEMFIGKVALVSGILQEELWNADCAEAALVMQWGLASKVTNLNSDATEQIKRIKLQAMYYRCVCSIIKAINTRLCDIRLRIKAENKSFDSIRKDFAYVLSNASRDIVATNKRGLNMLQCLAFGKIYTKLAALDLKFEMDLPKIKDKDNFNALKTRIESVNIEKLFLDLETHILGKHTPHNPPQTQTQSPPSPPLQQQQQYRPIVPIQSSQPSSTPLGQRNTLNTAVSSSVLGQATQQQQQQQQQQQPQQFRRSPTLNQQYMVPATSQGVVPLSSSPCTAQPQQLNRNMQQNGAPALNRPNNVPPVVASTGTSQGPRPIATPQVPLSNGISQPSPSSNGLVIHQARQLMPTVPDSESTTLSSMLYDEEWERNRRPVPITRPVNVVARQPTPLRTALFGNQPSRPVPTQNATNSNSVNQHPSPTNVSNSSVVNQTKQNTVKSPMSAPTGTSKETNANPGMNGNVVASQKS</sequence>
<evidence type="ECO:0000313" key="1">
    <source>
        <dbReference type="EMBL" id="GME81311.1"/>
    </source>
</evidence>